<dbReference type="OrthoDB" id="5065495at2759"/>
<reference evidence="2 3" key="1">
    <citation type="submission" date="2020-05" db="EMBL/GenBank/DDBJ databases">
        <title>Identification and distribution of gene clusters putatively required for synthesis of sphingolipid metabolism inhibitors in phylogenetically diverse species of the filamentous fungus Fusarium.</title>
        <authorList>
            <person name="Kim H.-S."/>
            <person name="Busman M."/>
            <person name="Brown D.W."/>
            <person name="Divon H."/>
            <person name="Uhlig S."/>
            <person name="Proctor R.H."/>
        </authorList>
    </citation>
    <scope>NUCLEOTIDE SEQUENCE [LARGE SCALE GENOMIC DNA]</scope>
    <source>
        <strain evidence="2 3">NRRL 20693</strain>
    </source>
</reference>
<name>A0A8H5T5Q6_FUSHE</name>
<protein>
    <submittedName>
        <fullName evidence="2">Uncharacterized protein</fullName>
    </submittedName>
</protein>
<feature type="compositionally biased region" description="Low complexity" evidence="1">
    <location>
        <begin position="477"/>
        <end position="491"/>
    </location>
</feature>
<evidence type="ECO:0000313" key="3">
    <source>
        <dbReference type="Proteomes" id="UP000567885"/>
    </source>
</evidence>
<dbReference type="Proteomes" id="UP000567885">
    <property type="component" value="Unassembled WGS sequence"/>
</dbReference>
<keyword evidence="3" id="KW-1185">Reference proteome</keyword>
<gene>
    <name evidence="2" type="ORF">FHETE_7642</name>
</gene>
<comment type="caution">
    <text evidence="2">The sequence shown here is derived from an EMBL/GenBank/DDBJ whole genome shotgun (WGS) entry which is preliminary data.</text>
</comment>
<feature type="compositionally biased region" description="Basic and acidic residues" evidence="1">
    <location>
        <begin position="281"/>
        <end position="291"/>
    </location>
</feature>
<sequence length="680" mass="77082">MASHDKSRRAIRSGPLHFSRSTKEKTSSDLPSYEELMEDLGLGPNVDPKLMGRFSKARTNYIRDFIHDNRVEQQDLADWSEESCQSLFRKMARYFLWARKGARFWPNEASAANKKGYTSHRNGQVLVIIETLLAKTFFVYHNTKRRNRKNKSQMAPPLTTSYMASFKTYLERNGQSIDTSIEVDNMSDYGLHIPVASFVSQSPRREPEQDDDLPAIEDMQPRVEQEVRPVFMPPPRIDRDEPIHDAPSEQPLNTTKPPVRHPQCIPKPSLTKSQTNPQAKRPAEAEPDTRRQTKSPRQNRYHDLFMGLYGPIDDDDSSTFHAQEEDLYSQLEGRAKRRTRQKDYGREGSEFGPFTSRFPTIDRAISVNRDPFCMNRRSVAAPVAPMAIETIEPSAGSERVDYGTAESVVPRRDSFVSSAHEIRSQIVYKPPPKPSSSTSDREIDTAFKPGDADMGTMEEEHAATAPQESRAALSQNDTDTSSKGSKGTTDSPNPQETVLPPTTQSPITSRRPGSGHAKTLPYNPIPKNHPSAEAFLLQMPKTKFHSETNYNPANAKRILDTHLRGHAKETATPIMFSFAVHHRTGHGDRFKFSPFDFFAMTLKTFMAALPMENKGLIAGLCIRQYGPRLCLRQVYLYNEEVFGNIREEFMRHVETDISCAKHDGKRLDYEISIEPLTEDG</sequence>
<dbReference type="AlphaFoldDB" id="A0A8H5T5Q6"/>
<feature type="region of interest" description="Disordered" evidence="1">
    <location>
        <begin position="1"/>
        <end position="30"/>
    </location>
</feature>
<dbReference type="EMBL" id="JAAGWQ010000152">
    <property type="protein sequence ID" value="KAF5663075.1"/>
    <property type="molecule type" value="Genomic_DNA"/>
</dbReference>
<evidence type="ECO:0000313" key="2">
    <source>
        <dbReference type="EMBL" id="KAF5663075.1"/>
    </source>
</evidence>
<feature type="compositionally biased region" description="Polar residues" evidence="1">
    <location>
        <begin position="492"/>
        <end position="508"/>
    </location>
</feature>
<proteinExistence type="predicted"/>
<accession>A0A8H5T5Q6</accession>
<feature type="compositionally biased region" description="Basic residues" evidence="1">
    <location>
        <begin position="1"/>
        <end position="11"/>
    </location>
</feature>
<feature type="region of interest" description="Disordered" evidence="1">
    <location>
        <begin position="220"/>
        <end position="301"/>
    </location>
</feature>
<organism evidence="2 3">
    <name type="scientific">Fusarium heterosporum</name>
    <dbReference type="NCBI Taxonomy" id="42747"/>
    <lineage>
        <taxon>Eukaryota</taxon>
        <taxon>Fungi</taxon>
        <taxon>Dikarya</taxon>
        <taxon>Ascomycota</taxon>
        <taxon>Pezizomycotina</taxon>
        <taxon>Sordariomycetes</taxon>
        <taxon>Hypocreomycetidae</taxon>
        <taxon>Hypocreales</taxon>
        <taxon>Nectriaceae</taxon>
        <taxon>Fusarium</taxon>
        <taxon>Fusarium heterosporum species complex</taxon>
    </lineage>
</organism>
<feature type="compositionally biased region" description="Basic and acidic residues" evidence="1">
    <location>
        <begin position="236"/>
        <end position="247"/>
    </location>
</feature>
<feature type="region of interest" description="Disordered" evidence="1">
    <location>
        <begin position="419"/>
        <end position="527"/>
    </location>
</feature>
<feature type="region of interest" description="Disordered" evidence="1">
    <location>
        <begin position="324"/>
        <end position="351"/>
    </location>
</feature>
<evidence type="ECO:0000256" key="1">
    <source>
        <dbReference type="SAM" id="MobiDB-lite"/>
    </source>
</evidence>